<dbReference type="PROSITE" id="PS50005">
    <property type="entry name" value="TPR"/>
    <property type="match status" value="2"/>
</dbReference>
<feature type="domain" description="OmpR/PhoB-type" evidence="8">
    <location>
        <begin position="1"/>
        <end position="98"/>
    </location>
</feature>
<feature type="repeat" description="TPR" evidence="5">
    <location>
        <begin position="867"/>
        <end position="900"/>
    </location>
</feature>
<dbReference type="SMART" id="SM01043">
    <property type="entry name" value="BTAD"/>
    <property type="match status" value="1"/>
</dbReference>
<proteinExistence type="inferred from homology"/>
<dbReference type="CDD" id="cd15831">
    <property type="entry name" value="BTAD"/>
    <property type="match status" value="1"/>
</dbReference>
<dbReference type="SUPFAM" id="SSF52540">
    <property type="entry name" value="P-loop containing nucleoside triphosphate hydrolases"/>
    <property type="match status" value="1"/>
</dbReference>
<dbReference type="Gene3D" id="1.10.10.10">
    <property type="entry name" value="Winged helix-like DNA-binding domain superfamily/Winged helix DNA-binding domain"/>
    <property type="match status" value="1"/>
</dbReference>
<keyword evidence="2" id="KW-0805">Transcription regulation</keyword>
<organism evidence="9 10">
    <name type="scientific">Micromonospora zhanjiangensis</name>
    <dbReference type="NCBI Taxonomy" id="1522057"/>
    <lineage>
        <taxon>Bacteria</taxon>
        <taxon>Bacillati</taxon>
        <taxon>Actinomycetota</taxon>
        <taxon>Actinomycetes</taxon>
        <taxon>Micromonosporales</taxon>
        <taxon>Micromonosporaceae</taxon>
        <taxon>Micromonospora</taxon>
    </lineage>
</organism>
<dbReference type="Pfam" id="PF00486">
    <property type="entry name" value="Trans_reg_C"/>
    <property type="match status" value="1"/>
</dbReference>
<dbReference type="PRINTS" id="PR00364">
    <property type="entry name" value="DISEASERSIST"/>
</dbReference>
<dbReference type="Pfam" id="PF00931">
    <property type="entry name" value="NB-ARC"/>
    <property type="match status" value="1"/>
</dbReference>
<dbReference type="SMART" id="SM00862">
    <property type="entry name" value="Trans_reg_C"/>
    <property type="match status" value="1"/>
</dbReference>
<dbReference type="Proteomes" id="UP001595868">
    <property type="component" value="Unassembled WGS sequence"/>
</dbReference>
<keyword evidence="10" id="KW-1185">Reference proteome</keyword>
<protein>
    <submittedName>
        <fullName evidence="9">BTAD domain-containing putative transcriptional regulator</fullName>
    </submittedName>
</protein>
<dbReference type="Gene3D" id="3.40.50.300">
    <property type="entry name" value="P-loop containing nucleotide triphosphate hydrolases"/>
    <property type="match status" value="1"/>
</dbReference>
<reference evidence="10" key="1">
    <citation type="journal article" date="2019" name="Int. J. Syst. Evol. Microbiol.">
        <title>The Global Catalogue of Microorganisms (GCM) 10K type strain sequencing project: providing services to taxonomists for standard genome sequencing and annotation.</title>
        <authorList>
            <consortium name="The Broad Institute Genomics Platform"/>
            <consortium name="The Broad Institute Genome Sequencing Center for Infectious Disease"/>
            <person name="Wu L."/>
            <person name="Ma J."/>
        </authorList>
    </citation>
    <scope>NUCLEOTIDE SEQUENCE [LARGE SCALE GENOMIC DNA]</scope>
    <source>
        <strain evidence="10">2902at01</strain>
    </source>
</reference>
<dbReference type="SUPFAM" id="SSF48452">
    <property type="entry name" value="TPR-like"/>
    <property type="match status" value="2"/>
</dbReference>
<feature type="DNA-binding region" description="OmpR/PhoB-type" evidence="6">
    <location>
        <begin position="1"/>
        <end position="98"/>
    </location>
</feature>
<gene>
    <name evidence="9" type="ORF">ACFOX0_21430</name>
</gene>
<dbReference type="InterPro" id="IPR001867">
    <property type="entry name" value="OmpR/PhoB-type_DNA-bd"/>
</dbReference>
<dbReference type="Pfam" id="PF13424">
    <property type="entry name" value="TPR_12"/>
    <property type="match status" value="2"/>
</dbReference>
<feature type="repeat" description="TPR" evidence="5">
    <location>
        <begin position="827"/>
        <end position="860"/>
    </location>
</feature>
<evidence type="ECO:0000256" key="4">
    <source>
        <dbReference type="ARBA" id="ARBA00023163"/>
    </source>
</evidence>
<dbReference type="EMBL" id="JBHSBN010000016">
    <property type="protein sequence ID" value="MFC4108483.1"/>
    <property type="molecule type" value="Genomic_DNA"/>
</dbReference>
<comment type="similarity">
    <text evidence="1">Belongs to the AfsR/DnrI/RedD regulatory family.</text>
</comment>
<name>A0ABV8KR00_9ACTN</name>
<evidence type="ECO:0000313" key="10">
    <source>
        <dbReference type="Proteomes" id="UP001595868"/>
    </source>
</evidence>
<dbReference type="SUPFAM" id="SSF46894">
    <property type="entry name" value="C-terminal effector domain of the bipartite response regulators"/>
    <property type="match status" value="1"/>
</dbReference>
<evidence type="ECO:0000256" key="5">
    <source>
        <dbReference type="PROSITE-ProRule" id="PRU00339"/>
    </source>
</evidence>
<dbReference type="Pfam" id="PF03704">
    <property type="entry name" value="BTAD"/>
    <property type="match status" value="1"/>
</dbReference>
<comment type="caution">
    <text evidence="9">The sequence shown here is derived from an EMBL/GenBank/DDBJ whole genome shotgun (WGS) entry which is preliminary data.</text>
</comment>
<feature type="compositionally biased region" description="Low complexity" evidence="7">
    <location>
        <begin position="87"/>
        <end position="99"/>
    </location>
</feature>
<dbReference type="InterPro" id="IPR036388">
    <property type="entry name" value="WH-like_DNA-bd_sf"/>
</dbReference>
<feature type="compositionally biased region" description="Basic and acidic residues" evidence="7">
    <location>
        <begin position="267"/>
        <end position="277"/>
    </location>
</feature>
<evidence type="ECO:0000256" key="3">
    <source>
        <dbReference type="ARBA" id="ARBA00023125"/>
    </source>
</evidence>
<dbReference type="InterPro" id="IPR019734">
    <property type="entry name" value="TPR_rpt"/>
</dbReference>
<keyword evidence="4" id="KW-0804">Transcription</keyword>
<feature type="region of interest" description="Disordered" evidence="7">
    <location>
        <begin position="74"/>
        <end position="99"/>
    </location>
</feature>
<evidence type="ECO:0000259" key="8">
    <source>
        <dbReference type="PROSITE" id="PS51755"/>
    </source>
</evidence>
<accession>A0ABV8KR00</accession>
<dbReference type="Gene3D" id="1.25.40.10">
    <property type="entry name" value="Tetratricopeptide repeat domain"/>
    <property type="match status" value="2"/>
</dbReference>
<evidence type="ECO:0000256" key="1">
    <source>
        <dbReference type="ARBA" id="ARBA00005820"/>
    </source>
</evidence>
<evidence type="ECO:0000256" key="6">
    <source>
        <dbReference type="PROSITE-ProRule" id="PRU01091"/>
    </source>
</evidence>
<keyword evidence="5" id="KW-0802">TPR repeat</keyword>
<evidence type="ECO:0000256" key="2">
    <source>
        <dbReference type="ARBA" id="ARBA00023015"/>
    </source>
</evidence>
<dbReference type="InterPro" id="IPR016032">
    <property type="entry name" value="Sig_transdc_resp-reg_C-effctor"/>
</dbReference>
<feature type="region of interest" description="Disordered" evidence="7">
    <location>
        <begin position="261"/>
        <end position="292"/>
    </location>
</feature>
<dbReference type="InterPro" id="IPR051677">
    <property type="entry name" value="AfsR-DnrI-RedD_regulator"/>
</dbReference>
<dbReference type="InterPro" id="IPR005158">
    <property type="entry name" value="BTAD"/>
</dbReference>
<evidence type="ECO:0000256" key="7">
    <source>
        <dbReference type="SAM" id="MobiDB-lite"/>
    </source>
</evidence>
<evidence type="ECO:0000313" key="9">
    <source>
        <dbReference type="EMBL" id="MFC4108483.1"/>
    </source>
</evidence>
<dbReference type="PANTHER" id="PTHR35807:SF1">
    <property type="entry name" value="TRANSCRIPTIONAL REGULATOR REDD"/>
    <property type="match status" value="1"/>
</dbReference>
<dbReference type="InterPro" id="IPR027417">
    <property type="entry name" value="P-loop_NTPase"/>
</dbReference>
<dbReference type="InterPro" id="IPR011990">
    <property type="entry name" value="TPR-like_helical_dom_sf"/>
</dbReference>
<dbReference type="PROSITE" id="PS51755">
    <property type="entry name" value="OMPR_PHOB"/>
    <property type="match status" value="1"/>
</dbReference>
<dbReference type="PANTHER" id="PTHR35807">
    <property type="entry name" value="TRANSCRIPTIONAL REGULATOR REDD-RELATED"/>
    <property type="match status" value="1"/>
</dbReference>
<dbReference type="RefSeq" id="WP_377548814.1">
    <property type="nucleotide sequence ID" value="NZ_JBHSBN010000016.1"/>
</dbReference>
<dbReference type="SMART" id="SM00028">
    <property type="entry name" value="TPR"/>
    <property type="match status" value="4"/>
</dbReference>
<dbReference type="InterPro" id="IPR002182">
    <property type="entry name" value="NB-ARC"/>
</dbReference>
<keyword evidence="3 6" id="KW-0238">DNA-binding</keyword>
<sequence length="958" mass="102958">MLEFRVLGPVEVRIDGRLVDAGPPRQRGVLAALAVDAGRPVQMDTLIDRVWGDSPPQRARHTLQVHLSRLRRVLEPPEGGAGRDADATGSGAGRDAAGGEARLVRRSGGYLLDVDPDRVDLLRFRGLLDQARDRQQPAMRQATLLRQALDLWQGVPLADLPGDWAARVREACHQQRRDALVDWAAAELRRGNPAAVLAPLAEAVAEYPLAEPVVAVLMRALSALGRDAEALDRYAAVRTRLADQLGADPGAELRAAYQAALRGGPATDRRGEPERQGQHGPQGRHQPVPAQLPLDIPGFLGRDEELDRLDAVLRAGAARPTAVTVCVLSGTAGVGKTTLAVHWAHRVRDRFPDGQLYVNLRGFDPTGTAVSSGDAVRAFLAALGVAPHRVPDDPSARTALYRSLLAGRRVLVVLDNARDAEQVRPLLPGSPDCLVLVTSRNQLTSLVAGEGAHPVRLDLLTDDDARGLLAARIGADRAAAEPAAVREIVAACARLPLALAILAARAATNPRLPLRVLAAELRDARGGLDAWHGGDRATDLRAVFSRSEHALSPAAARLFRLLGLYAGPDIGLPAAASLAGVSSARVRPLLAELTDAHLLDEHEPRRYTFHDLLRAFAAELGDTDVPGPDRESAVRRLLDHYLHTGHAAAMLLHPHADPLPLAAPEPGVTPEELGDREQALAWFAAEQRTLLAAVDRAGDAGLDTHVWQLVSTNATYVDRGGRWQEWLPVQEAALAAARRSADPAGEARTRRLLGLGQARLRRHDEARAQYQHALALFGDLGDHAGQAHTHLSISWSYGRQGRHADGLGHAEAALAAYRSAGNKAGQADALNAIGWRYAQLGDHEQSLTYCRQALDLHQATGHRQGEAATLDSLGYAHHHLGQYEQAADCYRRALELFRQAGDRMHEAELLVHLGDTHAAAGDVDAAARQWRAAVGILDDLDDPDADVVRAKLDGLGRH</sequence>